<feature type="region of interest" description="Disordered" evidence="1">
    <location>
        <begin position="655"/>
        <end position="694"/>
    </location>
</feature>
<name>A0ABT3GJE8_9BACT</name>
<dbReference type="EMBL" id="JAPDDT010000005">
    <property type="protein sequence ID" value="MCW1923650.1"/>
    <property type="molecule type" value="Genomic_DNA"/>
</dbReference>
<feature type="compositionally biased region" description="Basic and acidic residues" evidence="1">
    <location>
        <begin position="662"/>
        <end position="678"/>
    </location>
</feature>
<organism evidence="2 3">
    <name type="scientific">Luteolibacter arcticus</name>
    <dbReference type="NCBI Taxonomy" id="1581411"/>
    <lineage>
        <taxon>Bacteria</taxon>
        <taxon>Pseudomonadati</taxon>
        <taxon>Verrucomicrobiota</taxon>
        <taxon>Verrucomicrobiia</taxon>
        <taxon>Verrucomicrobiales</taxon>
        <taxon>Verrucomicrobiaceae</taxon>
        <taxon>Luteolibacter</taxon>
    </lineage>
</organism>
<dbReference type="PROSITE" id="PS51257">
    <property type="entry name" value="PROKAR_LIPOPROTEIN"/>
    <property type="match status" value="1"/>
</dbReference>
<sequence>MEVSSLRLKFPAHLASRLMIAGGVAALFSACNRDAAKVENRDKAQAGDAAAAGKQEPARPAEAPGIPPLSQVALDQLMQQCVLVRSKDGRDTPGVVVFEEEISSSGSTRHLIAASTSPESDTIRLAYASTKGRVAISSGTRELVLPNGLSLYSTTAKVPFIPGKTGPEEGPVHACRLRGSGSIDPKEKAELEAKLAPLRKQSEELTAKQHEAMRDPGMDRVSREQAMRQSSEIAMQRARLSREMSQLTNRLALPIDSMSGEEVGSASTVEAMDKSSIAMEGTVLASKDGTVTAIRHEGKWIDTEEMMPADLAAPAGITLSISGSQRDVRVNCEIEWTQPIGKPACSMVAATTYELESIQGADIAERLTKVEARKLSSSKEKSSGSSNCEWNGKPTSLWIRIFKDTDPAHPIIDEMVQLDYPDQFVARWGKPPSPLIKHKASQQDKPADLLRETSVVAAQGTILDMIAAGDGSVLIVRTDRPPYWAPFDLKTGRFEEAPWKAGPDTLLAAQAGKVYLIDRKSKVLEIWDLASKKKTGLQLLAMEGDLVAAAAPLSSAISPLLVTSDKTARFFDPVQFDPLANGLAIDACFAAEKTRDHELPRLDPSSVHLRASGDGALYVLYGDPAGSQRSNPVMIPIEVDSSLLAITRNSNPGFLASRGRQVSRDYPDHGGSDLELRPRASQKPFPSPPGMIRFMDGENREAIAEMWSLPVAPSESSKSAGPLPRDRELYFDSSHDILLAPDGDKLHVMRLNLPKRSQAAPDFAFTGEEIQIPLPPGRDHKLVSDSGQEKAGETVIEGNLAKWKVPENFSSSSVNLTLEWTAELGSTMSRPIQRRIAKQSPRPFIESPDGKARLPLRRTGVISTQDEIRGFAGSGEILLTHSGDTYGAWNLSTCERLLDIQEDGRSIFGDADQLYILKDNDTLKSFDLRTGAALKEVSFGNAAERREGLAGITTGISARGPLLAVEKDHMNRYLALVDRKTLESRLLNFPRETQQLFFIPQFTANPSGSAIWSFTAGVFWENNNTKITATSFPNTPISGTPDASGRYVVGSGGILDLKASPPVITKTSEIRGGAESMECSLDVSGQYLLLTDSSSRPGQAVISVREVAKSGEEIFKLIIPADYLRSSHVISGIQKLITPLSDSPRSIGVFHFDVPALAVKLAAGAVEP</sequence>
<dbReference type="Proteomes" id="UP001320876">
    <property type="component" value="Unassembled WGS sequence"/>
</dbReference>
<gene>
    <name evidence="2" type="ORF">OKA05_13880</name>
</gene>
<proteinExistence type="predicted"/>
<feature type="region of interest" description="Disordered" evidence="1">
    <location>
        <begin position="42"/>
        <end position="67"/>
    </location>
</feature>
<reference evidence="2 3" key="1">
    <citation type="submission" date="2022-10" db="EMBL/GenBank/DDBJ databases">
        <title>Luteolibacter arcticus strain CCTCC AB 2014275, whole genome shotgun sequencing project.</title>
        <authorList>
            <person name="Zhao G."/>
            <person name="Shen L."/>
        </authorList>
    </citation>
    <scope>NUCLEOTIDE SEQUENCE [LARGE SCALE GENOMIC DNA]</scope>
    <source>
        <strain evidence="2 3">CCTCC AB 2014275</strain>
    </source>
</reference>
<keyword evidence="3" id="KW-1185">Reference proteome</keyword>
<comment type="caution">
    <text evidence="2">The sequence shown here is derived from an EMBL/GenBank/DDBJ whole genome shotgun (WGS) entry which is preliminary data.</text>
</comment>
<feature type="compositionally biased region" description="Low complexity" evidence="1">
    <location>
        <begin position="46"/>
        <end position="55"/>
    </location>
</feature>
<accession>A0ABT3GJE8</accession>
<evidence type="ECO:0000313" key="2">
    <source>
        <dbReference type="EMBL" id="MCW1923650.1"/>
    </source>
</evidence>
<dbReference type="RefSeq" id="WP_264487759.1">
    <property type="nucleotide sequence ID" value="NZ_JAPDDT010000005.1"/>
</dbReference>
<protein>
    <submittedName>
        <fullName evidence="2">Uncharacterized protein</fullName>
    </submittedName>
</protein>
<evidence type="ECO:0000256" key="1">
    <source>
        <dbReference type="SAM" id="MobiDB-lite"/>
    </source>
</evidence>
<evidence type="ECO:0000313" key="3">
    <source>
        <dbReference type="Proteomes" id="UP001320876"/>
    </source>
</evidence>